<reference evidence="2" key="3">
    <citation type="submission" date="2022-06" db="UniProtKB">
        <authorList>
            <consortium name="EnsemblPlants"/>
        </authorList>
    </citation>
    <scope>IDENTIFICATION</scope>
</reference>
<feature type="compositionally biased region" description="Basic and acidic residues" evidence="1">
    <location>
        <begin position="115"/>
        <end position="130"/>
    </location>
</feature>
<keyword evidence="3" id="KW-1185">Reference proteome</keyword>
<dbReference type="Proteomes" id="UP000015106">
    <property type="component" value="Chromosome 5"/>
</dbReference>
<proteinExistence type="predicted"/>
<reference evidence="3" key="1">
    <citation type="journal article" date="2013" name="Nature">
        <title>Draft genome of the wheat A-genome progenitor Triticum urartu.</title>
        <authorList>
            <person name="Ling H.Q."/>
            <person name="Zhao S."/>
            <person name="Liu D."/>
            <person name="Wang J."/>
            <person name="Sun H."/>
            <person name="Zhang C."/>
            <person name="Fan H."/>
            <person name="Li D."/>
            <person name="Dong L."/>
            <person name="Tao Y."/>
            <person name="Gao C."/>
            <person name="Wu H."/>
            <person name="Li Y."/>
            <person name="Cui Y."/>
            <person name="Guo X."/>
            <person name="Zheng S."/>
            <person name="Wang B."/>
            <person name="Yu K."/>
            <person name="Liang Q."/>
            <person name="Yang W."/>
            <person name="Lou X."/>
            <person name="Chen J."/>
            <person name="Feng M."/>
            <person name="Jian J."/>
            <person name="Zhang X."/>
            <person name="Luo G."/>
            <person name="Jiang Y."/>
            <person name="Liu J."/>
            <person name="Wang Z."/>
            <person name="Sha Y."/>
            <person name="Zhang B."/>
            <person name="Wu H."/>
            <person name="Tang D."/>
            <person name="Shen Q."/>
            <person name="Xue P."/>
            <person name="Zou S."/>
            <person name="Wang X."/>
            <person name="Liu X."/>
            <person name="Wang F."/>
            <person name="Yang Y."/>
            <person name="An X."/>
            <person name="Dong Z."/>
            <person name="Zhang K."/>
            <person name="Zhang X."/>
            <person name="Luo M.C."/>
            <person name="Dvorak J."/>
            <person name="Tong Y."/>
            <person name="Wang J."/>
            <person name="Yang H."/>
            <person name="Li Z."/>
            <person name="Wang D."/>
            <person name="Zhang A."/>
            <person name="Wang J."/>
        </authorList>
    </citation>
    <scope>NUCLEOTIDE SEQUENCE</scope>
    <source>
        <strain evidence="3">cv. G1812</strain>
    </source>
</reference>
<protein>
    <submittedName>
        <fullName evidence="2">Uncharacterized protein</fullName>
    </submittedName>
</protein>
<feature type="compositionally biased region" description="Basic residues" evidence="1">
    <location>
        <begin position="10"/>
        <end position="24"/>
    </location>
</feature>
<name>A0A8R7QFK4_TRIUA</name>
<evidence type="ECO:0000313" key="3">
    <source>
        <dbReference type="Proteomes" id="UP000015106"/>
    </source>
</evidence>
<evidence type="ECO:0000256" key="1">
    <source>
        <dbReference type="SAM" id="MobiDB-lite"/>
    </source>
</evidence>
<organism evidence="2 3">
    <name type="scientific">Triticum urartu</name>
    <name type="common">Red wild einkorn</name>
    <name type="synonym">Crithodium urartu</name>
    <dbReference type="NCBI Taxonomy" id="4572"/>
    <lineage>
        <taxon>Eukaryota</taxon>
        <taxon>Viridiplantae</taxon>
        <taxon>Streptophyta</taxon>
        <taxon>Embryophyta</taxon>
        <taxon>Tracheophyta</taxon>
        <taxon>Spermatophyta</taxon>
        <taxon>Magnoliopsida</taxon>
        <taxon>Liliopsida</taxon>
        <taxon>Poales</taxon>
        <taxon>Poaceae</taxon>
        <taxon>BOP clade</taxon>
        <taxon>Pooideae</taxon>
        <taxon>Triticodae</taxon>
        <taxon>Triticeae</taxon>
        <taxon>Triticinae</taxon>
        <taxon>Triticum</taxon>
    </lineage>
</organism>
<reference evidence="2" key="2">
    <citation type="submission" date="2018-03" db="EMBL/GenBank/DDBJ databases">
        <title>The Triticum urartu genome reveals the dynamic nature of wheat genome evolution.</title>
        <authorList>
            <person name="Ling H."/>
            <person name="Ma B."/>
            <person name="Shi X."/>
            <person name="Liu H."/>
            <person name="Dong L."/>
            <person name="Sun H."/>
            <person name="Cao Y."/>
            <person name="Gao Q."/>
            <person name="Zheng S."/>
            <person name="Li Y."/>
            <person name="Yu Y."/>
            <person name="Du H."/>
            <person name="Qi M."/>
            <person name="Li Y."/>
            <person name="Yu H."/>
            <person name="Cui Y."/>
            <person name="Wang N."/>
            <person name="Chen C."/>
            <person name="Wu H."/>
            <person name="Zhao Y."/>
            <person name="Zhang J."/>
            <person name="Li Y."/>
            <person name="Zhou W."/>
            <person name="Zhang B."/>
            <person name="Hu W."/>
            <person name="Eijk M."/>
            <person name="Tang J."/>
            <person name="Witsenboer H."/>
            <person name="Zhao S."/>
            <person name="Li Z."/>
            <person name="Zhang A."/>
            <person name="Wang D."/>
            <person name="Liang C."/>
        </authorList>
    </citation>
    <scope>NUCLEOTIDE SEQUENCE [LARGE SCALE GENOMIC DNA]</scope>
    <source>
        <strain evidence="2">cv. G1812</strain>
    </source>
</reference>
<dbReference type="AlphaFoldDB" id="A0A8R7QFK4"/>
<feature type="region of interest" description="Disordered" evidence="1">
    <location>
        <begin position="1"/>
        <end position="130"/>
    </location>
</feature>
<accession>A0A8R7QFK4</accession>
<feature type="compositionally biased region" description="Basic and acidic residues" evidence="1">
    <location>
        <begin position="35"/>
        <end position="47"/>
    </location>
</feature>
<dbReference type="EnsemblPlants" id="TuG1812G0500002439.01.T01">
    <property type="protein sequence ID" value="TuG1812G0500002439.01.T01.cds434651"/>
    <property type="gene ID" value="TuG1812G0500002439.01"/>
</dbReference>
<dbReference type="Gramene" id="TuG1812G0500002439.01.T01">
    <property type="protein sequence ID" value="TuG1812G0500002439.01.T01.cds434651"/>
    <property type="gene ID" value="TuG1812G0500002439.01"/>
</dbReference>
<evidence type="ECO:0000313" key="2">
    <source>
        <dbReference type="EnsemblPlants" id="TuG1812G0500002439.01.T01.cds434651"/>
    </source>
</evidence>
<sequence>DTQGGLTTHIRTHTRRRGRKRRRGSNPVSSSSHHRQGDSDSTINDHRRSPHHKLASRPAPHNAKQSTARAEDQAAPTLVTSIAGGKRWTCVEPAPEPTTRLVSSSPRKHLLSSSDFRKTSEARQPLEHAG</sequence>